<dbReference type="AlphaFoldDB" id="A0A7C5QHJ7"/>
<feature type="non-terminal residue" evidence="2">
    <location>
        <position position="401"/>
    </location>
</feature>
<dbReference type="PANTHER" id="PTHR33525:SF4">
    <property type="entry name" value="CYCLIC DI-GMP PHOSPHODIESTERASE CDGJ"/>
    <property type="match status" value="1"/>
</dbReference>
<sequence>MDFEAKRQAILDEGGNRIGYEFFLVYHGKESFPREPVTNKTAFITMRTLAEYGLAKVGEGHRIFIRIPIDSLLVRAYELLYAESMVYRIQPASVGAGKTVYRRAFETLEKLRSEGALISIHHRLIGQHPDIVQLADIIELSAEGLEPAEVTSLRGFGKKILLFRIDSQKLYERFRGTADYYQGEYLEPAQPIDRFRLAPFLKSTLLRLLVLMNTAQSPVEFARVIETDVGMSAKLLRFLNSAYFSLRKKVSSVEQATVYFGLKNIKNFIIVLSMNDYASVAHPSLWKKSLVRAKLMEELAKDITPQLTGEAYLAGLFSLIDMILEVDLVEFLREVNVEDTIVSAFTEPESSLGKLLSVAVLLEEKGEELMSLEKPEEETLLGDISQQTGIDRKTLVDMLRN</sequence>
<dbReference type="InterPro" id="IPR013976">
    <property type="entry name" value="HDOD"/>
</dbReference>
<organism evidence="2">
    <name type="scientific">Aquifex aeolicus</name>
    <dbReference type="NCBI Taxonomy" id="63363"/>
    <lineage>
        <taxon>Bacteria</taxon>
        <taxon>Pseudomonadati</taxon>
        <taxon>Aquificota</taxon>
        <taxon>Aquificia</taxon>
        <taxon>Aquificales</taxon>
        <taxon>Aquificaceae</taxon>
        <taxon>Aquifex</taxon>
    </lineage>
</organism>
<protein>
    <submittedName>
        <fullName evidence="2">HDOD domain-containing protein</fullName>
    </submittedName>
</protein>
<evidence type="ECO:0000259" key="1">
    <source>
        <dbReference type="PROSITE" id="PS51833"/>
    </source>
</evidence>
<dbReference type="InterPro" id="IPR014408">
    <property type="entry name" value="dGMP_Pdiesterase_EAL/HD-GYP"/>
</dbReference>
<evidence type="ECO:0000313" key="2">
    <source>
        <dbReference type="EMBL" id="HHJ63662.1"/>
    </source>
</evidence>
<name>A0A7C5QHJ7_AQUAO</name>
<comment type="caution">
    <text evidence="2">The sequence shown here is derived from an EMBL/GenBank/DDBJ whole genome shotgun (WGS) entry which is preliminary data.</text>
</comment>
<dbReference type="InterPro" id="IPR052340">
    <property type="entry name" value="RNase_Y/CdgJ"/>
</dbReference>
<dbReference type="Pfam" id="PF08668">
    <property type="entry name" value="HDOD"/>
    <property type="match status" value="1"/>
</dbReference>
<dbReference type="EMBL" id="DRNB01000070">
    <property type="protein sequence ID" value="HHJ63662.1"/>
    <property type="molecule type" value="Genomic_DNA"/>
</dbReference>
<dbReference type="PROSITE" id="PS51833">
    <property type="entry name" value="HDOD"/>
    <property type="match status" value="1"/>
</dbReference>
<dbReference type="SUPFAM" id="SSF109604">
    <property type="entry name" value="HD-domain/PDEase-like"/>
    <property type="match status" value="1"/>
</dbReference>
<accession>A0A7C5QHJ7</accession>
<dbReference type="Proteomes" id="UP000885792">
    <property type="component" value="Unassembled WGS sequence"/>
</dbReference>
<proteinExistence type="predicted"/>
<reference evidence="2" key="1">
    <citation type="journal article" date="2020" name="mSystems">
        <title>Genome- and Community-Level Interaction Insights into Carbon Utilization and Element Cycling Functions of Hydrothermarchaeota in Hydrothermal Sediment.</title>
        <authorList>
            <person name="Zhou Z."/>
            <person name="Liu Y."/>
            <person name="Xu W."/>
            <person name="Pan J."/>
            <person name="Luo Z.H."/>
            <person name="Li M."/>
        </authorList>
    </citation>
    <scope>NUCLEOTIDE SEQUENCE [LARGE SCALE GENOMIC DNA]</scope>
    <source>
        <strain evidence="2">HyVt-501</strain>
    </source>
</reference>
<dbReference type="Gene3D" id="1.10.3210.10">
    <property type="entry name" value="Hypothetical protein af1432"/>
    <property type="match status" value="1"/>
</dbReference>
<dbReference type="PANTHER" id="PTHR33525">
    <property type="match status" value="1"/>
</dbReference>
<gene>
    <name evidence="2" type="ORF">ENJ61_02020</name>
</gene>
<dbReference type="PIRSF" id="PIRSF003180">
    <property type="entry name" value="DiGMPpdiest_YuxH"/>
    <property type="match status" value="1"/>
</dbReference>
<feature type="domain" description="HDOD" evidence="1">
    <location>
        <begin position="198"/>
        <end position="388"/>
    </location>
</feature>